<proteinExistence type="predicted"/>
<evidence type="ECO:0000313" key="2">
    <source>
        <dbReference type="Proteomes" id="UP001077662"/>
    </source>
</evidence>
<dbReference type="RefSeq" id="WP_258432836.1">
    <property type="nucleotide sequence ID" value="NZ_JANSGW010000003.1"/>
</dbReference>
<dbReference type="EMBL" id="JAPTNE010000003">
    <property type="protein sequence ID" value="MCZ0805854.1"/>
    <property type="molecule type" value="Genomic_DNA"/>
</dbReference>
<gene>
    <name evidence="1" type="ORF">O0554_02820</name>
</gene>
<dbReference type="Proteomes" id="UP001077662">
    <property type="component" value="Unassembled WGS sequence"/>
</dbReference>
<protein>
    <submittedName>
        <fullName evidence="1">Uncharacterized protein</fullName>
    </submittedName>
</protein>
<accession>A0AAP3DCH6</accession>
<organism evidence="1 2">
    <name type="scientific">Brevibacillus laterosporus</name>
    <name type="common">Bacillus laterosporus</name>
    <dbReference type="NCBI Taxonomy" id="1465"/>
    <lineage>
        <taxon>Bacteria</taxon>
        <taxon>Bacillati</taxon>
        <taxon>Bacillota</taxon>
        <taxon>Bacilli</taxon>
        <taxon>Bacillales</taxon>
        <taxon>Paenibacillaceae</taxon>
        <taxon>Brevibacillus</taxon>
    </lineage>
</organism>
<reference evidence="1" key="1">
    <citation type="submission" date="2022-09" db="EMBL/GenBank/DDBJ databases">
        <title>Genome analysis and characterization of larvicidal activity of Brevibacillus strains.</title>
        <authorList>
            <person name="Patrusheva E.V."/>
            <person name="Izotova A.O."/>
            <person name="Toshchakov S.V."/>
            <person name="Sineoky S.P."/>
        </authorList>
    </citation>
    <scope>NUCLEOTIDE SEQUENCE</scope>
    <source>
        <strain evidence="1">VKPM_B-13247</strain>
    </source>
</reference>
<comment type="caution">
    <text evidence="1">The sequence shown here is derived from an EMBL/GenBank/DDBJ whole genome shotgun (WGS) entry which is preliminary data.</text>
</comment>
<dbReference type="AlphaFoldDB" id="A0AAP3DCH6"/>
<sequence>MKLPQRGGLRKPNDGRKLRGGIVMEPGVYKITNLVKRKIYVGEGMNTTEKEMSS</sequence>
<evidence type="ECO:0000313" key="1">
    <source>
        <dbReference type="EMBL" id="MCZ0805854.1"/>
    </source>
</evidence>
<name>A0AAP3DCH6_BRELA</name>